<sequence length="83" mass="9306">MPELTLLLPFEVLGFALLFASFRFKFLLKYSLLLLLATSIVSGVVYAVDNIYQFVTEYYLASSFIGLLAGGALFARSRRWSGK</sequence>
<dbReference type="AlphaFoldDB" id="A0A0F2LKG8"/>
<accession>A0A0F2LKG8</accession>
<name>A0A0F2LKG8_9CREN</name>
<feature type="transmembrane region" description="Helical" evidence="1">
    <location>
        <begin position="6"/>
        <end position="24"/>
    </location>
</feature>
<evidence type="ECO:0000313" key="2">
    <source>
        <dbReference type="EMBL" id="KJR78027.1"/>
    </source>
</evidence>
<dbReference type="EMBL" id="JZWS01000252">
    <property type="protein sequence ID" value="KJR78027.1"/>
    <property type="molecule type" value="Genomic_DNA"/>
</dbReference>
<evidence type="ECO:0000256" key="1">
    <source>
        <dbReference type="SAM" id="Phobius"/>
    </source>
</evidence>
<keyword evidence="1" id="KW-0812">Transmembrane</keyword>
<proteinExistence type="predicted"/>
<protein>
    <submittedName>
        <fullName evidence="2">Uncharacterized protein</fullName>
    </submittedName>
</protein>
<reference evidence="2" key="1">
    <citation type="submission" date="2015-03" db="EMBL/GenBank/DDBJ databases">
        <title>Metagenome Sequencing of an Archaeal-Dominated Microbial Community from a Hot Spring at the Los Azufres Geothermal Field, Mexico.</title>
        <authorList>
            <person name="Servin-Garciduenas L.E."/>
            <person name="Martinez-Romero E."/>
        </authorList>
    </citation>
    <scope>NUCLEOTIDE SEQUENCE [LARGE SCALE GENOMIC DNA]</scope>
    <source>
        <strain evidence="2">AZ1-454</strain>
    </source>
</reference>
<organism evidence="2">
    <name type="scientific">Candidatus Aramenus sulfurataquae</name>
    <dbReference type="NCBI Taxonomy" id="1326980"/>
    <lineage>
        <taxon>Archaea</taxon>
        <taxon>Thermoproteota</taxon>
        <taxon>Thermoprotei</taxon>
        <taxon>Sulfolobales</taxon>
        <taxon>Sulfolobaceae</taxon>
        <taxon>Candidatus Aramenus</taxon>
    </lineage>
</organism>
<keyword evidence="1" id="KW-0472">Membrane</keyword>
<feature type="transmembrane region" description="Helical" evidence="1">
    <location>
        <begin position="31"/>
        <end position="52"/>
    </location>
</feature>
<feature type="transmembrane region" description="Helical" evidence="1">
    <location>
        <begin position="58"/>
        <end position="75"/>
    </location>
</feature>
<comment type="caution">
    <text evidence="2">The sequence shown here is derived from an EMBL/GenBank/DDBJ whole genome shotgun (WGS) entry which is preliminary data.</text>
</comment>
<keyword evidence="1" id="KW-1133">Transmembrane helix</keyword>
<gene>
    <name evidence="2" type="ORF">TQ35_09465</name>
</gene>